<feature type="signal peptide" evidence="1">
    <location>
        <begin position="1"/>
        <end position="19"/>
    </location>
</feature>
<feature type="chain" id="PRO_5045745468" evidence="1">
    <location>
        <begin position="20"/>
        <end position="225"/>
    </location>
</feature>
<protein>
    <submittedName>
        <fullName evidence="3">Uncharacterized protein LOC107218061</fullName>
    </submittedName>
</protein>
<dbReference type="AlphaFoldDB" id="A0A6J0BAM9"/>
<dbReference type="InParanoid" id="A0A6J0BAM9"/>
<evidence type="ECO:0000313" key="3">
    <source>
        <dbReference type="RefSeq" id="XP_015511296.2"/>
    </source>
</evidence>
<gene>
    <name evidence="3" type="primary">LOC107218061</name>
</gene>
<dbReference type="GeneID" id="107218061"/>
<evidence type="ECO:0000256" key="1">
    <source>
        <dbReference type="SAM" id="SignalP"/>
    </source>
</evidence>
<evidence type="ECO:0000313" key="2">
    <source>
        <dbReference type="Proteomes" id="UP000829291"/>
    </source>
</evidence>
<accession>A0A6J0BAM9</accession>
<reference evidence="3" key="1">
    <citation type="submission" date="2025-08" db="UniProtKB">
        <authorList>
            <consortium name="RefSeq"/>
        </authorList>
    </citation>
    <scope>IDENTIFICATION</scope>
    <source>
        <tissue evidence="3">Thorax and Abdomen</tissue>
    </source>
</reference>
<dbReference type="OrthoDB" id="8180611at2759"/>
<dbReference type="SMART" id="SM00718">
    <property type="entry name" value="DM4_12"/>
    <property type="match status" value="1"/>
</dbReference>
<dbReference type="RefSeq" id="XP_015511296.2">
    <property type="nucleotide sequence ID" value="XM_015655810.2"/>
</dbReference>
<dbReference type="Pfam" id="PF07841">
    <property type="entry name" value="DM4_12"/>
    <property type="match status" value="1"/>
</dbReference>
<keyword evidence="2" id="KW-1185">Reference proteome</keyword>
<dbReference type="KEGG" id="nlo:107218061"/>
<dbReference type="Proteomes" id="UP000829291">
    <property type="component" value="Chromosome 6"/>
</dbReference>
<sequence length="225" mass="25983">MKAFLFFLLIHASIAWVLCRREGSDGNTQATNMTSPDRDLREYEKGDKVLLSRKRRFLAFPEGSAFVSTLSIVKALQFTQSPPTNVIIEFDVIWPIPSNNKRFSGAEHRISAKKRFYRPSSQWRVHRRQKRDLYSTYEAALDSQGLPGKECILRTICEAQSVLSPPGVSFLEDMLRIFLSNVARSENEMDEYDLAYKSKKDCDLRYQCPFSILELLLSFDQNLHT</sequence>
<dbReference type="PANTHER" id="PTHR21253">
    <property type="entry name" value="F-BOX ONLY PROTEIN 11-RELATED"/>
    <property type="match status" value="1"/>
</dbReference>
<organism evidence="3">
    <name type="scientific">Neodiprion lecontei</name>
    <name type="common">Redheaded pine sawfly</name>
    <dbReference type="NCBI Taxonomy" id="441921"/>
    <lineage>
        <taxon>Eukaryota</taxon>
        <taxon>Metazoa</taxon>
        <taxon>Ecdysozoa</taxon>
        <taxon>Arthropoda</taxon>
        <taxon>Hexapoda</taxon>
        <taxon>Insecta</taxon>
        <taxon>Pterygota</taxon>
        <taxon>Neoptera</taxon>
        <taxon>Endopterygota</taxon>
        <taxon>Hymenoptera</taxon>
        <taxon>Tenthredinoidea</taxon>
        <taxon>Diprionidae</taxon>
        <taxon>Diprioninae</taxon>
        <taxon>Neodiprion</taxon>
    </lineage>
</organism>
<dbReference type="PANTHER" id="PTHR21253:SF0">
    <property type="entry name" value="F-BOX ONLY PROTEIN 11-RELATED"/>
    <property type="match status" value="1"/>
</dbReference>
<proteinExistence type="predicted"/>
<dbReference type="InterPro" id="IPR006631">
    <property type="entry name" value="DM4_12"/>
</dbReference>
<name>A0A6J0BAM9_NEOLC</name>
<keyword evidence="1" id="KW-0732">Signal</keyword>